<evidence type="ECO:0000256" key="1">
    <source>
        <dbReference type="ARBA" id="ARBA00001947"/>
    </source>
</evidence>
<reference evidence="6 7" key="1">
    <citation type="submission" date="2020-08" db="EMBL/GenBank/DDBJ databases">
        <title>Genemic of Streptomyces polyaspartic.</title>
        <authorList>
            <person name="Liu W."/>
        </authorList>
    </citation>
    <scope>NUCLEOTIDE SEQUENCE [LARGE SCALE GENOMIC DNA]</scope>
    <source>
        <strain evidence="6 7">TRM66268-LWL</strain>
    </source>
</reference>
<dbReference type="Pfam" id="PF02633">
    <property type="entry name" value="Creatininase"/>
    <property type="match status" value="1"/>
</dbReference>
<comment type="caution">
    <text evidence="6">The sequence shown here is derived from an EMBL/GenBank/DDBJ whole genome shotgun (WGS) entry which is preliminary data.</text>
</comment>
<dbReference type="InterPro" id="IPR003785">
    <property type="entry name" value="Creatininase/forma_Hydrolase"/>
</dbReference>
<dbReference type="EMBL" id="JACTVJ010000016">
    <property type="protein sequence ID" value="MBC9716901.1"/>
    <property type="molecule type" value="Genomic_DNA"/>
</dbReference>
<sequence length="240" mass="25704">MYPLPTATSPEIDERAPRVAVLPVGAFEQHGPYLPLITDTAIACIMAQEIANAYNVHLLPPITMGCSHEHSAWPATVSISARTMIAIVDDIRASLRRSGITKLVIVNGHGGNYVLSNIVQEANADGPCVTLFPQGHDWERARRHGGLVTGADGRSDMHAGEVETSILLHAAPELVRDGYQEADHDGDWREFLLTLGLKAHTESGVLGYPSYATAEKGKGVLESLTASFAEHLRVLGEAAG</sequence>
<dbReference type="RefSeq" id="WP_187817341.1">
    <property type="nucleotide sequence ID" value="NZ_JACTVJ010000016.1"/>
</dbReference>
<proteinExistence type="inferred from homology"/>
<comment type="cofactor">
    <cofactor evidence="1">
        <name>Zn(2+)</name>
        <dbReference type="ChEBI" id="CHEBI:29105"/>
    </cofactor>
</comment>
<dbReference type="Proteomes" id="UP000642284">
    <property type="component" value="Unassembled WGS sequence"/>
</dbReference>
<keyword evidence="3" id="KW-0378">Hydrolase</keyword>
<gene>
    <name evidence="6" type="ORF">H9Y04_30650</name>
</gene>
<organism evidence="6 7">
    <name type="scientific">Streptomyces polyasparticus</name>
    <dbReference type="NCBI Taxonomy" id="2767826"/>
    <lineage>
        <taxon>Bacteria</taxon>
        <taxon>Bacillati</taxon>
        <taxon>Actinomycetota</taxon>
        <taxon>Actinomycetes</taxon>
        <taxon>Kitasatosporales</taxon>
        <taxon>Streptomycetaceae</taxon>
        <taxon>Streptomyces</taxon>
    </lineage>
</organism>
<evidence type="ECO:0000313" key="7">
    <source>
        <dbReference type="Proteomes" id="UP000642284"/>
    </source>
</evidence>
<evidence type="ECO:0000256" key="5">
    <source>
        <dbReference type="ARBA" id="ARBA00024029"/>
    </source>
</evidence>
<dbReference type="InterPro" id="IPR024087">
    <property type="entry name" value="Creatininase-like_sf"/>
</dbReference>
<evidence type="ECO:0000256" key="3">
    <source>
        <dbReference type="ARBA" id="ARBA00022801"/>
    </source>
</evidence>
<accession>A0ABR7SN33</accession>
<name>A0ABR7SN33_9ACTN</name>
<dbReference type="PANTHER" id="PTHR35005">
    <property type="entry name" value="3-DEHYDRO-SCYLLO-INOSOSE HYDROLASE"/>
    <property type="match status" value="1"/>
</dbReference>
<dbReference type="Gene3D" id="3.40.50.10310">
    <property type="entry name" value="Creatininase"/>
    <property type="match status" value="1"/>
</dbReference>
<comment type="similarity">
    <text evidence="5">Belongs to the creatininase superfamily.</text>
</comment>
<dbReference type="SUPFAM" id="SSF102215">
    <property type="entry name" value="Creatininase"/>
    <property type="match status" value="1"/>
</dbReference>
<evidence type="ECO:0000256" key="2">
    <source>
        <dbReference type="ARBA" id="ARBA00022723"/>
    </source>
</evidence>
<protein>
    <submittedName>
        <fullName evidence="6">Creatininase family protein</fullName>
    </submittedName>
</protein>
<keyword evidence="4" id="KW-0862">Zinc</keyword>
<evidence type="ECO:0000256" key="4">
    <source>
        <dbReference type="ARBA" id="ARBA00022833"/>
    </source>
</evidence>
<dbReference type="PANTHER" id="PTHR35005:SF1">
    <property type="entry name" value="2-AMINO-5-FORMYLAMINO-6-RIBOSYLAMINOPYRIMIDIN-4(3H)-ONE 5'-MONOPHOSPHATE DEFORMYLASE"/>
    <property type="match status" value="1"/>
</dbReference>
<keyword evidence="7" id="KW-1185">Reference proteome</keyword>
<evidence type="ECO:0000313" key="6">
    <source>
        <dbReference type="EMBL" id="MBC9716901.1"/>
    </source>
</evidence>
<keyword evidence="2" id="KW-0479">Metal-binding</keyword>